<dbReference type="GO" id="GO:0043190">
    <property type="term" value="C:ATP-binding cassette (ABC) transporter complex"/>
    <property type="evidence" value="ECO:0007669"/>
    <property type="project" value="InterPro"/>
</dbReference>
<evidence type="ECO:0000256" key="1">
    <source>
        <dbReference type="ARBA" id="ARBA00022448"/>
    </source>
</evidence>
<dbReference type="SUPFAM" id="SSF52540">
    <property type="entry name" value="P-loop containing nucleoside triphosphate hydrolases"/>
    <property type="match status" value="1"/>
</dbReference>
<proteinExistence type="predicted"/>
<dbReference type="InterPro" id="IPR008995">
    <property type="entry name" value="Mo/tungstate-bd_C_term_dom"/>
</dbReference>
<dbReference type="InterPro" id="IPR027417">
    <property type="entry name" value="P-loop_NTPase"/>
</dbReference>
<dbReference type="InterPro" id="IPR003439">
    <property type="entry name" value="ABC_transporter-like_ATP-bd"/>
</dbReference>
<gene>
    <name evidence="5" type="ORF">GGQ55_003632</name>
</gene>
<keyword evidence="2" id="KW-0547">Nucleotide-binding</keyword>
<evidence type="ECO:0000313" key="6">
    <source>
        <dbReference type="Proteomes" id="UP000541969"/>
    </source>
</evidence>
<keyword evidence="1" id="KW-0813">Transport</keyword>
<dbReference type="InterPro" id="IPR017871">
    <property type="entry name" value="ABC_transporter-like_CS"/>
</dbReference>
<keyword evidence="3 5" id="KW-0067">ATP-binding</keyword>
<dbReference type="FunFam" id="3.40.50.300:FF:000042">
    <property type="entry name" value="Maltose/maltodextrin ABC transporter, ATP-binding protein"/>
    <property type="match status" value="1"/>
</dbReference>
<dbReference type="PROSITE" id="PS00211">
    <property type="entry name" value="ABC_TRANSPORTER_1"/>
    <property type="match status" value="1"/>
</dbReference>
<dbReference type="Pfam" id="PF00005">
    <property type="entry name" value="ABC_tran"/>
    <property type="match status" value="1"/>
</dbReference>
<dbReference type="RefSeq" id="WP_179719144.1">
    <property type="nucleotide sequence ID" value="NZ_JACBZT010000001.1"/>
</dbReference>
<evidence type="ECO:0000313" key="5">
    <source>
        <dbReference type="EMBL" id="NYJ07354.1"/>
    </source>
</evidence>
<dbReference type="GO" id="GO:0005524">
    <property type="term" value="F:ATP binding"/>
    <property type="evidence" value="ECO:0007669"/>
    <property type="project" value="UniProtKB-KW"/>
</dbReference>
<dbReference type="Gene3D" id="3.40.50.300">
    <property type="entry name" value="P-loop containing nucleotide triphosphate hydrolases"/>
    <property type="match status" value="1"/>
</dbReference>
<dbReference type="PANTHER" id="PTHR42781:SF4">
    <property type="entry name" value="SPERMIDINE_PUTRESCINE IMPORT ATP-BINDING PROTEIN POTA"/>
    <property type="match status" value="1"/>
</dbReference>
<reference evidence="5 6" key="1">
    <citation type="submission" date="2020-07" db="EMBL/GenBank/DDBJ databases">
        <title>Sequencing the genomes of 1000 actinobacteria strains.</title>
        <authorList>
            <person name="Klenk H.-P."/>
        </authorList>
    </citation>
    <scope>NUCLEOTIDE SEQUENCE [LARGE SCALE GENOMIC DNA]</scope>
    <source>
        <strain evidence="5 6">DSM 104001</strain>
    </source>
</reference>
<dbReference type="AlphaFoldDB" id="A0A853CHA8"/>
<organism evidence="5 6">
    <name type="scientific">Petropleomorpha daqingensis</name>
    <dbReference type="NCBI Taxonomy" id="2026353"/>
    <lineage>
        <taxon>Bacteria</taxon>
        <taxon>Bacillati</taxon>
        <taxon>Actinomycetota</taxon>
        <taxon>Actinomycetes</taxon>
        <taxon>Geodermatophilales</taxon>
        <taxon>Geodermatophilaceae</taxon>
        <taxon>Petropleomorpha</taxon>
    </lineage>
</organism>
<evidence type="ECO:0000256" key="2">
    <source>
        <dbReference type="ARBA" id="ARBA00022741"/>
    </source>
</evidence>
<evidence type="ECO:0000259" key="4">
    <source>
        <dbReference type="PROSITE" id="PS50893"/>
    </source>
</evidence>
<dbReference type="Gene3D" id="2.40.50.100">
    <property type="match status" value="1"/>
</dbReference>
<dbReference type="GO" id="GO:0016887">
    <property type="term" value="F:ATP hydrolysis activity"/>
    <property type="evidence" value="ECO:0007669"/>
    <property type="project" value="InterPro"/>
</dbReference>
<dbReference type="InterPro" id="IPR003593">
    <property type="entry name" value="AAA+_ATPase"/>
</dbReference>
<protein>
    <submittedName>
        <fullName evidence="5">Iron(III) transport system ATP-binding protein</fullName>
    </submittedName>
</protein>
<accession>A0A853CHA8</accession>
<dbReference type="SMART" id="SM00382">
    <property type="entry name" value="AAA"/>
    <property type="match status" value="1"/>
</dbReference>
<dbReference type="Proteomes" id="UP000541969">
    <property type="component" value="Unassembled WGS sequence"/>
</dbReference>
<evidence type="ECO:0000256" key="3">
    <source>
        <dbReference type="ARBA" id="ARBA00022840"/>
    </source>
</evidence>
<keyword evidence="6" id="KW-1185">Reference proteome</keyword>
<dbReference type="GO" id="GO:0140359">
    <property type="term" value="F:ABC-type transporter activity"/>
    <property type="evidence" value="ECO:0007669"/>
    <property type="project" value="UniProtKB-ARBA"/>
</dbReference>
<dbReference type="PANTHER" id="PTHR42781">
    <property type="entry name" value="SPERMIDINE/PUTRESCINE IMPORT ATP-BINDING PROTEIN POTA"/>
    <property type="match status" value="1"/>
</dbReference>
<dbReference type="InterPro" id="IPR013611">
    <property type="entry name" value="Transp-assoc_OB_typ2"/>
</dbReference>
<dbReference type="SUPFAM" id="SSF50331">
    <property type="entry name" value="MOP-like"/>
    <property type="match status" value="1"/>
</dbReference>
<feature type="domain" description="ABC transporter" evidence="4">
    <location>
        <begin position="14"/>
        <end position="258"/>
    </location>
</feature>
<dbReference type="PROSITE" id="PS50893">
    <property type="entry name" value="ABC_TRANSPORTER_2"/>
    <property type="match status" value="1"/>
</dbReference>
<name>A0A853CHA8_9ACTN</name>
<dbReference type="Pfam" id="PF08402">
    <property type="entry name" value="TOBE_2"/>
    <property type="match status" value="1"/>
</dbReference>
<dbReference type="EMBL" id="JACBZT010000001">
    <property type="protein sequence ID" value="NYJ07354.1"/>
    <property type="molecule type" value="Genomic_DNA"/>
</dbReference>
<comment type="caution">
    <text evidence="5">The sequence shown here is derived from an EMBL/GenBank/DDBJ whole genome shotgun (WGS) entry which is preliminary data.</text>
</comment>
<sequence>MTSDRPTASTTPVVEVKNVVKRFRRESGAVVNAIDDVSFEVPPGDFVVLLGPSGCGKTTLLRSIAGLETPDEGAISIGGRTVYSSAERIEVAPERRDISMIFQSYALWPHMTAFKNVAYPLQSRRGRKVAKDEVARRVRQALELVGVGDLEKQYPGQMSGGQQQRIALARALVSNDELVLFDEPLSNVDAKVREQLRFELVSMQRELGFSALFVTHDQTEAMELAHRIAVLDSGRIAQLGTPQEIYHRPATRYVARFIGAINEVVGTVAGVDGDGVVVDTPYGRFVGTTGGRRFAVGDRAAAMWRPERGLLTRDEPQTVNRWPGRVKAPLFVGSHTEYVVSVGTSETEVRLWSPRSDLVAADSAAWVSVHPDDVLVLPVDGATEPAAQTATAPSAPAMVPAS</sequence>
<dbReference type="InterPro" id="IPR050093">
    <property type="entry name" value="ABC_SmlMolc_Importer"/>
</dbReference>